<evidence type="ECO:0000313" key="9">
    <source>
        <dbReference type="EMBL" id="KAF2233448.1"/>
    </source>
</evidence>
<feature type="transmembrane region" description="Helical" evidence="7">
    <location>
        <begin position="206"/>
        <end position="227"/>
    </location>
</feature>
<evidence type="ECO:0000256" key="3">
    <source>
        <dbReference type="ARBA" id="ARBA00022989"/>
    </source>
</evidence>
<gene>
    <name evidence="9" type="ORF">EV356DRAFT_516274</name>
</gene>
<evidence type="ECO:0000256" key="6">
    <source>
        <dbReference type="SAM" id="MobiDB-lite"/>
    </source>
</evidence>
<feature type="domain" description="Rhodopsin" evidence="8">
    <location>
        <begin position="29"/>
        <end position="268"/>
    </location>
</feature>
<feature type="compositionally biased region" description="Low complexity" evidence="6">
    <location>
        <begin position="377"/>
        <end position="392"/>
    </location>
</feature>
<feature type="transmembrane region" description="Helical" evidence="7">
    <location>
        <begin position="124"/>
        <end position="146"/>
    </location>
</feature>
<evidence type="ECO:0000259" key="8">
    <source>
        <dbReference type="Pfam" id="PF20684"/>
    </source>
</evidence>
<dbReference type="InterPro" id="IPR049326">
    <property type="entry name" value="Rhodopsin_dom_fungi"/>
</dbReference>
<feature type="transmembrane region" description="Helical" evidence="7">
    <location>
        <begin position="88"/>
        <end position="112"/>
    </location>
</feature>
<dbReference type="PANTHER" id="PTHR33048">
    <property type="entry name" value="PTH11-LIKE INTEGRAL MEMBRANE PROTEIN (AFU_ORTHOLOGUE AFUA_5G11245)"/>
    <property type="match status" value="1"/>
</dbReference>
<dbReference type="Proteomes" id="UP000800092">
    <property type="component" value="Unassembled WGS sequence"/>
</dbReference>
<name>A0A6A6H6J1_VIRVR</name>
<feature type="transmembrane region" description="Helical" evidence="7">
    <location>
        <begin position="12"/>
        <end position="32"/>
    </location>
</feature>
<dbReference type="AlphaFoldDB" id="A0A6A6H6J1"/>
<keyword evidence="3 7" id="KW-1133">Transmembrane helix</keyword>
<dbReference type="EMBL" id="ML991806">
    <property type="protein sequence ID" value="KAF2233448.1"/>
    <property type="molecule type" value="Genomic_DNA"/>
</dbReference>
<reference evidence="9" key="1">
    <citation type="journal article" date="2020" name="Stud. Mycol.">
        <title>101 Dothideomycetes genomes: a test case for predicting lifestyles and emergence of pathogens.</title>
        <authorList>
            <person name="Haridas S."/>
            <person name="Albert R."/>
            <person name="Binder M."/>
            <person name="Bloem J."/>
            <person name="Labutti K."/>
            <person name="Salamov A."/>
            <person name="Andreopoulos B."/>
            <person name="Baker S."/>
            <person name="Barry K."/>
            <person name="Bills G."/>
            <person name="Bluhm B."/>
            <person name="Cannon C."/>
            <person name="Castanera R."/>
            <person name="Culley D."/>
            <person name="Daum C."/>
            <person name="Ezra D."/>
            <person name="Gonzalez J."/>
            <person name="Henrissat B."/>
            <person name="Kuo A."/>
            <person name="Liang C."/>
            <person name="Lipzen A."/>
            <person name="Lutzoni F."/>
            <person name="Magnuson J."/>
            <person name="Mondo S."/>
            <person name="Nolan M."/>
            <person name="Ohm R."/>
            <person name="Pangilinan J."/>
            <person name="Park H.-J."/>
            <person name="Ramirez L."/>
            <person name="Alfaro M."/>
            <person name="Sun H."/>
            <person name="Tritt A."/>
            <person name="Yoshinaga Y."/>
            <person name="Zwiers L.-H."/>
            <person name="Turgeon B."/>
            <person name="Goodwin S."/>
            <person name="Spatafora J."/>
            <person name="Crous P."/>
            <person name="Grigoriev I."/>
        </authorList>
    </citation>
    <scope>NUCLEOTIDE SEQUENCE</scope>
    <source>
        <strain evidence="9">Tuck. ex Michener</strain>
    </source>
</reference>
<dbReference type="GO" id="GO:0016020">
    <property type="term" value="C:membrane"/>
    <property type="evidence" value="ECO:0007669"/>
    <property type="project" value="UniProtKB-SubCell"/>
</dbReference>
<keyword evidence="2 7" id="KW-0812">Transmembrane</keyword>
<proteinExistence type="inferred from homology"/>
<sequence length="476" mass="53518">MESYTYDRGNYFVILGRVLTGIMICVVILRLYSRSVLTRSIGSDDFAISVSACLNIYDLVEDTVWVRDGLGRHESLLSQEQLSQVKKWLAIGWTITFISYFFIRASIMLFVLRLLPPGKTWQTTTIFVAFFLNFAITIIATVTYGVHCVPFQAAWKSVRGGHCQSGQNLAITQWVNGTLSCVIDIATAIIPQFLLWKVKMRGSTKLSLNIIFALGLITAAMSIGRVASTTYGTVTTDISWREMTSKMFGLVEEKCGIIFACAPALRQFAAYVSHRHTVFPTKDRQYPDEDFTRFRRRVNLRDLIWFRTPSLVEGRVLRPQRLFYPPTSDQIADSETLVDQKEKKEAEKAAERSMIDVMRGKLKNIVAGGDSSTVSQKTARTGTSSATKSTSSMPKTRLWSWESCDSRDGSNQFGTRSSGEHVHDDLKPAVPEWEHGSQAIQIERGFNVQIERSNSRQLPAKPGTPGSVHHRRELGM</sequence>
<dbReference type="PANTHER" id="PTHR33048:SF123">
    <property type="entry name" value="INTEGRAL MEMBRANE PROTEIN"/>
    <property type="match status" value="1"/>
</dbReference>
<protein>
    <recommendedName>
        <fullName evidence="8">Rhodopsin domain-containing protein</fullName>
    </recommendedName>
</protein>
<dbReference type="Pfam" id="PF20684">
    <property type="entry name" value="Fung_rhodopsin"/>
    <property type="match status" value="1"/>
</dbReference>
<comment type="similarity">
    <text evidence="5">Belongs to the SAT4 family.</text>
</comment>
<evidence type="ECO:0000313" key="10">
    <source>
        <dbReference type="Proteomes" id="UP000800092"/>
    </source>
</evidence>
<feature type="region of interest" description="Disordered" evidence="6">
    <location>
        <begin position="452"/>
        <end position="476"/>
    </location>
</feature>
<evidence type="ECO:0000256" key="2">
    <source>
        <dbReference type="ARBA" id="ARBA00022692"/>
    </source>
</evidence>
<evidence type="ECO:0000256" key="1">
    <source>
        <dbReference type="ARBA" id="ARBA00004141"/>
    </source>
</evidence>
<keyword evidence="10" id="KW-1185">Reference proteome</keyword>
<feature type="region of interest" description="Disordered" evidence="6">
    <location>
        <begin position="368"/>
        <end position="424"/>
    </location>
</feature>
<organism evidence="9 10">
    <name type="scientific">Viridothelium virens</name>
    <name type="common">Speckled blister lichen</name>
    <name type="synonym">Trypethelium virens</name>
    <dbReference type="NCBI Taxonomy" id="1048519"/>
    <lineage>
        <taxon>Eukaryota</taxon>
        <taxon>Fungi</taxon>
        <taxon>Dikarya</taxon>
        <taxon>Ascomycota</taxon>
        <taxon>Pezizomycotina</taxon>
        <taxon>Dothideomycetes</taxon>
        <taxon>Dothideomycetes incertae sedis</taxon>
        <taxon>Trypetheliales</taxon>
        <taxon>Trypetheliaceae</taxon>
        <taxon>Viridothelium</taxon>
    </lineage>
</organism>
<keyword evidence="4 7" id="KW-0472">Membrane</keyword>
<evidence type="ECO:0000256" key="5">
    <source>
        <dbReference type="ARBA" id="ARBA00038359"/>
    </source>
</evidence>
<evidence type="ECO:0000256" key="7">
    <source>
        <dbReference type="SAM" id="Phobius"/>
    </source>
</evidence>
<evidence type="ECO:0000256" key="4">
    <source>
        <dbReference type="ARBA" id="ARBA00023136"/>
    </source>
</evidence>
<comment type="subcellular location">
    <subcellularLocation>
        <location evidence="1">Membrane</location>
        <topology evidence="1">Multi-pass membrane protein</topology>
    </subcellularLocation>
</comment>
<accession>A0A6A6H6J1</accession>
<dbReference type="InterPro" id="IPR052337">
    <property type="entry name" value="SAT4-like"/>
</dbReference>
<dbReference type="OrthoDB" id="9976870at2759"/>